<dbReference type="GO" id="GO:0015344">
    <property type="term" value="F:siderophore uptake transmembrane transporter activity"/>
    <property type="evidence" value="ECO:0007669"/>
    <property type="project" value="TreeGrafter"/>
</dbReference>
<dbReference type="GO" id="GO:0009279">
    <property type="term" value="C:cell outer membrane"/>
    <property type="evidence" value="ECO:0007669"/>
    <property type="project" value="UniProtKB-SubCell"/>
</dbReference>
<dbReference type="Pfam" id="PF00593">
    <property type="entry name" value="TonB_dep_Rec_b-barrel"/>
    <property type="match status" value="1"/>
</dbReference>
<keyword evidence="4 10" id="KW-0812">Transmembrane</keyword>
<evidence type="ECO:0000256" key="8">
    <source>
        <dbReference type="ARBA" id="ARBA00023170"/>
    </source>
</evidence>
<keyword evidence="9 10" id="KW-0998">Cell outer membrane</keyword>
<dbReference type="SUPFAM" id="SSF56935">
    <property type="entry name" value="Porins"/>
    <property type="match status" value="1"/>
</dbReference>
<evidence type="ECO:0000259" key="13">
    <source>
        <dbReference type="Pfam" id="PF07715"/>
    </source>
</evidence>
<evidence type="ECO:0000313" key="15">
    <source>
        <dbReference type="Proteomes" id="UP000014200"/>
    </source>
</evidence>
<reference evidence="14 15" key="1">
    <citation type="submission" date="2013-04" db="EMBL/GenBank/DDBJ databases">
        <title>The Genome Sequence of Bacteroides massiliensis dnLKV3.</title>
        <authorList>
            <consortium name="The Broad Institute Genomics Platform"/>
            <consortium name="The Broad Institute Genome Sequencing Center for Infectious Disease"/>
            <person name="Earl A."/>
            <person name="Xavier R."/>
            <person name="Kuhn K."/>
            <person name="Stappenbeck T."/>
            <person name="Walker B."/>
            <person name="Young S."/>
            <person name="Zeng Q."/>
            <person name="Gargeya S."/>
            <person name="Fitzgerald M."/>
            <person name="Haas B."/>
            <person name="Abouelleil A."/>
            <person name="Allen A.W."/>
            <person name="Alvarado L."/>
            <person name="Arachchi H.M."/>
            <person name="Berlin A.M."/>
            <person name="Chapman S.B."/>
            <person name="Gainer-Dewar J."/>
            <person name="Goldberg J."/>
            <person name="Griggs A."/>
            <person name="Gujja S."/>
            <person name="Hansen M."/>
            <person name="Howarth C."/>
            <person name="Imamovic A."/>
            <person name="Ireland A."/>
            <person name="Larimer J."/>
            <person name="McCowan C."/>
            <person name="Murphy C."/>
            <person name="Pearson M."/>
            <person name="Poon T.W."/>
            <person name="Priest M."/>
            <person name="Roberts A."/>
            <person name="Saif S."/>
            <person name="Shea T."/>
            <person name="Sisk P."/>
            <person name="Sykes S."/>
            <person name="Wortman J."/>
            <person name="Nusbaum C."/>
            <person name="Birren B."/>
        </authorList>
    </citation>
    <scope>NUCLEOTIDE SEQUENCE [LARGE SCALE GENOMIC DNA]</scope>
    <source>
        <strain evidence="15">dnLKV3</strain>
    </source>
</reference>
<dbReference type="InterPro" id="IPR023997">
    <property type="entry name" value="TonB-dep_OMP_SusC/RagA_CS"/>
</dbReference>
<keyword evidence="6 11" id="KW-0798">TonB box</keyword>
<dbReference type="AlphaFoldDB" id="R9HU19"/>
<dbReference type="Pfam" id="PF07715">
    <property type="entry name" value="Plug"/>
    <property type="match status" value="1"/>
</dbReference>
<evidence type="ECO:0000313" key="14">
    <source>
        <dbReference type="EMBL" id="EOS07356.1"/>
    </source>
</evidence>
<evidence type="ECO:0000256" key="3">
    <source>
        <dbReference type="ARBA" id="ARBA00022452"/>
    </source>
</evidence>
<feature type="domain" description="TonB-dependent receptor-like beta-barrel" evidence="12">
    <location>
        <begin position="392"/>
        <end position="844"/>
    </location>
</feature>
<dbReference type="InterPro" id="IPR036942">
    <property type="entry name" value="Beta-barrel_TonB_sf"/>
</dbReference>
<comment type="similarity">
    <text evidence="10 11">Belongs to the TonB-dependent receptor family.</text>
</comment>
<keyword evidence="5" id="KW-0732">Signal</keyword>
<dbReference type="NCBIfam" id="TIGR04056">
    <property type="entry name" value="OMP_RagA_SusC"/>
    <property type="match status" value="1"/>
</dbReference>
<evidence type="ECO:0000256" key="7">
    <source>
        <dbReference type="ARBA" id="ARBA00023136"/>
    </source>
</evidence>
<dbReference type="Gene3D" id="2.40.170.20">
    <property type="entry name" value="TonB-dependent receptor, beta-barrel domain"/>
    <property type="match status" value="1"/>
</dbReference>
<proteinExistence type="inferred from homology"/>
<evidence type="ECO:0000256" key="10">
    <source>
        <dbReference type="PROSITE-ProRule" id="PRU01360"/>
    </source>
</evidence>
<comment type="subcellular location">
    <subcellularLocation>
        <location evidence="1 10">Cell outer membrane</location>
        <topology evidence="1 10">Multi-pass membrane protein</topology>
    </subcellularLocation>
</comment>
<dbReference type="HOGENOM" id="CLU_004317_0_1_10"/>
<evidence type="ECO:0000256" key="2">
    <source>
        <dbReference type="ARBA" id="ARBA00022448"/>
    </source>
</evidence>
<feature type="domain" description="TonB-dependent receptor plug" evidence="13">
    <location>
        <begin position="43"/>
        <end position="160"/>
    </location>
</feature>
<dbReference type="Proteomes" id="UP000014200">
    <property type="component" value="Unassembled WGS sequence"/>
</dbReference>
<protein>
    <submittedName>
        <fullName evidence="14">SusC/RagA family TonB-linked outer membrane protein</fullName>
    </submittedName>
</protein>
<accession>R9HU19</accession>
<evidence type="ECO:0000256" key="9">
    <source>
        <dbReference type="ARBA" id="ARBA00023237"/>
    </source>
</evidence>
<dbReference type="GO" id="GO:0044718">
    <property type="term" value="P:siderophore transmembrane transport"/>
    <property type="evidence" value="ECO:0007669"/>
    <property type="project" value="TreeGrafter"/>
</dbReference>
<dbReference type="EMBL" id="ASSP01000035">
    <property type="protein sequence ID" value="EOS07356.1"/>
    <property type="molecule type" value="Genomic_DNA"/>
</dbReference>
<dbReference type="InterPro" id="IPR000531">
    <property type="entry name" value="Beta-barrel_TonB"/>
</dbReference>
<keyword evidence="3 10" id="KW-1134">Transmembrane beta strand</keyword>
<evidence type="ECO:0000256" key="1">
    <source>
        <dbReference type="ARBA" id="ARBA00004571"/>
    </source>
</evidence>
<dbReference type="InterPro" id="IPR039426">
    <property type="entry name" value="TonB-dep_rcpt-like"/>
</dbReference>
<keyword evidence="15" id="KW-1185">Reference proteome</keyword>
<dbReference type="InterPro" id="IPR037066">
    <property type="entry name" value="Plug_dom_sf"/>
</dbReference>
<dbReference type="InterPro" id="IPR012910">
    <property type="entry name" value="Plug_dom"/>
</dbReference>
<comment type="caution">
    <text evidence="14">The sequence shown here is derived from an EMBL/GenBank/DDBJ whole genome shotgun (WGS) entry which is preliminary data.</text>
</comment>
<organism evidence="14 15">
    <name type="scientific">Phocaeicola sartorii</name>
    <dbReference type="NCBI Taxonomy" id="671267"/>
    <lineage>
        <taxon>Bacteria</taxon>
        <taxon>Pseudomonadati</taxon>
        <taxon>Bacteroidota</taxon>
        <taxon>Bacteroidia</taxon>
        <taxon>Bacteroidales</taxon>
        <taxon>Bacteroidaceae</taxon>
        <taxon>Phocaeicola</taxon>
    </lineage>
</organism>
<dbReference type="PROSITE" id="PS52016">
    <property type="entry name" value="TONB_DEPENDENT_REC_3"/>
    <property type="match status" value="1"/>
</dbReference>
<evidence type="ECO:0000256" key="11">
    <source>
        <dbReference type="RuleBase" id="RU003357"/>
    </source>
</evidence>
<dbReference type="InterPro" id="IPR023996">
    <property type="entry name" value="TonB-dep_OMP_SusC/RagA"/>
</dbReference>
<dbReference type="PATRIC" id="fig|1235788.3.peg.4669"/>
<evidence type="ECO:0000259" key="12">
    <source>
        <dbReference type="Pfam" id="PF00593"/>
    </source>
</evidence>
<dbReference type="PANTHER" id="PTHR30069:SF29">
    <property type="entry name" value="HEMOGLOBIN AND HEMOGLOBIN-HAPTOGLOBIN-BINDING PROTEIN 1-RELATED"/>
    <property type="match status" value="1"/>
</dbReference>
<dbReference type="PANTHER" id="PTHR30069">
    <property type="entry name" value="TONB-DEPENDENT OUTER MEMBRANE RECEPTOR"/>
    <property type="match status" value="1"/>
</dbReference>
<evidence type="ECO:0000256" key="5">
    <source>
        <dbReference type="ARBA" id="ARBA00022729"/>
    </source>
</evidence>
<sequence>MLVSFIGMATQEVSIKANLQISLKSDTEVLDEVMVVAYGTAKKASFTGSASVMKAGEISTQKESLVKSLEGKVAGVRVGGSTGDPGSDQKILIRGIGSINGSTQPLYVVDGVPVVNDDMSSGLKSQSVLSSINPDDIASMTILKDAAAASLYGSRAANGVVIITTKQGKEGKTRVSYDMETGWTSMAVRNQYKMMDAKDTKDYYWHAIKNYFIEYAGMDEATAASAANEEVPGWFYNYNSDTNTDWKKEVYKNGLNTNHQVAINGGNEKTRFYTSFGYNKVKGIVKGSEFERYSGRLNLDHKVTNWLRVSAKQMISFSSTEGFRDQNDQSQGFGTTSPLSIMFSMDPTAPVKLEDGSYNPNASFSSKISNPNLMLGQKTGPRAETVASDLMRSMTNFEAEVTLPYNFTARTVLGYDYMNNKEREFWAPESVNGESLGGLGTRYDYTNKTLTSSTTLNYHNSFDRHNVNALVGYEVEDRSLNYLYASAKSYATDKLPDLANGQSYSTSSNVYEAAIMSYFGNINYDFDNKYYLSASFRRDGSSRLAADNRWANFWSVSGAWRLSGESFLQDNPLFTDLKLRVSYGTNGNLPGDYFGYMDTYSTNGGYGSSPAIYWGNAGNTKLGWEKSQNFNVGVDWNLYNRVNLTVEYYSKLTTDLLFQTPTSYVTGFSSQWQNLGKMKNQGVEFTISSQNVVTENFTWTTDLNLTRQSIKIKELPDGADVQYGDGNMYLLREGESMHTFYLPEYIGVNSETGLGEFWIDPDDHSKGVTNYYSKAGKGIVGKAVPDWMGGMTNRFTYKNFDLSFMISFQTGASLFDYPGYFLTYSDGVHVGSFNMTADVAGNYWTKPGDKVDNPKPIYNNPYRSDRFSSRTVRSTDNIRMRDITFGYKIPVSKKYINNLRVYFKATNPFLIYCATKDIDPDVDINGYRQTDTPPTKAFMFGLNFEL</sequence>
<keyword evidence="7 10" id="KW-0472">Membrane</keyword>
<keyword evidence="8" id="KW-0675">Receptor</keyword>
<dbReference type="STRING" id="1235788.C802_04546"/>
<name>R9HU19_9BACT</name>
<dbReference type="NCBIfam" id="TIGR04057">
    <property type="entry name" value="SusC_RagA_signa"/>
    <property type="match status" value="1"/>
</dbReference>
<gene>
    <name evidence="14" type="ORF">C802_04546</name>
</gene>
<keyword evidence="2 10" id="KW-0813">Transport</keyword>
<evidence type="ECO:0000256" key="6">
    <source>
        <dbReference type="ARBA" id="ARBA00023077"/>
    </source>
</evidence>
<dbReference type="Gene3D" id="2.170.130.10">
    <property type="entry name" value="TonB-dependent receptor, plug domain"/>
    <property type="match status" value="1"/>
</dbReference>
<evidence type="ECO:0000256" key="4">
    <source>
        <dbReference type="ARBA" id="ARBA00022692"/>
    </source>
</evidence>